<feature type="compositionally biased region" description="Low complexity" evidence="9">
    <location>
        <begin position="25"/>
        <end position="35"/>
    </location>
</feature>
<feature type="compositionally biased region" description="Low complexity" evidence="9">
    <location>
        <begin position="107"/>
        <end position="116"/>
    </location>
</feature>
<gene>
    <name evidence="12" type="primary">LOC104725846</name>
</gene>
<dbReference type="SMART" id="SM00380">
    <property type="entry name" value="AP2"/>
    <property type="match status" value="1"/>
</dbReference>
<dbReference type="InterPro" id="IPR036955">
    <property type="entry name" value="AP2/ERF_dom_sf"/>
</dbReference>
<evidence type="ECO:0000259" key="10">
    <source>
        <dbReference type="PROSITE" id="PS51032"/>
    </source>
</evidence>
<keyword evidence="11" id="KW-1185">Reference proteome</keyword>
<keyword evidence="7" id="KW-0539">Nucleus</keyword>
<comment type="subcellular location">
    <subcellularLocation>
        <location evidence="1">Nucleus</location>
    </subcellularLocation>
</comment>
<evidence type="ECO:0000256" key="6">
    <source>
        <dbReference type="ARBA" id="ARBA00023163"/>
    </source>
</evidence>
<evidence type="ECO:0000256" key="2">
    <source>
        <dbReference type="ARBA" id="ARBA00022745"/>
    </source>
</evidence>
<feature type="domain" description="AP2/ERF" evidence="10">
    <location>
        <begin position="133"/>
        <end position="190"/>
    </location>
</feature>
<dbReference type="CDD" id="cd00018">
    <property type="entry name" value="AP2"/>
    <property type="match status" value="1"/>
</dbReference>
<protein>
    <submittedName>
        <fullName evidence="12">Ethylene-responsive transcription factor CRF3-like</fullName>
    </submittedName>
</protein>
<dbReference type="SUPFAM" id="SSF54171">
    <property type="entry name" value="DNA-binding domain"/>
    <property type="match status" value="1"/>
</dbReference>
<keyword evidence="5" id="KW-0010">Activator</keyword>
<keyword evidence="6" id="KW-0804">Transcription</keyword>
<evidence type="ECO:0000313" key="12">
    <source>
        <dbReference type="RefSeq" id="XP_010442886.1"/>
    </source>
</evidence>
<evidence type="ECO:0000256" key="5">
    <source>
        <dbReference type="ARBA" id="ARBA00023159"/>
    </source>
</evidence>
<dbReference type="InterPro" id="IPR016177">
    <property type="entry name" value="DNA-bd_dom_sf"/>
</dbReference>
<dbReference type="GeneID" id="104725846"/>
<evidence type="ECO:0000256" key="9">
    <source>
        <dbReference type="SAM" id="MobiDB-lite"/>
    </source>
</evidence>
<evidence type="ECO:0000256" key="7">
    <source>
        <dbReference type="ARBA" id="ARBA00023242"/>
    </source>
</evidence>
<dbReference type="RefSeq" id="XP_010442886.1">
    <property type="nucleotide sequence ID" value="XM_010444584.2"/>
</dbReference>
<comment type="similarity">
    <text evidence="8">Belongs to the AP2/ERF transcription factor family. ERF subfamily.</text>
</comment>
<sequence>MEEFIDFRPLKYTEHKTSVTKYTKKSPPAKLSSSAVDHHHHHHQSLRKVSICFTDPDATDSSSDEDEQDFLFPRRRVKRFVNEITVEPACNNTTTGGVSLKDKKRLSSSSADESQSPAKRPLKASVVAGQTKKFRGVRQRPWGKWAAEIRDPEQRRRIWLGTFETAEEAAVVYDNAAIRLRGPDALTNFSIPPQEEEEEPEPVLDTKPEINITTTTTTTTTSCSESTEDFQHLSSPTSVLNLGSEEIQQVQQPFKSAKPEPGISDAPWWHTGFGAGSGETDDSFPLDTPFLDNYFNESPPEMSIFDQTMGGMGQVFTGNDDIFGDMFLDGQSINIGGDDLMTSSSIKDIGSMFSDFDDSLISDLLVA</sequence>
<dbReference type="PANTHER" id="PTHR31194">
    <property type="entry name" value="SHN SHINE , DNA BINDING / TRANSCRIPTION FACTOR"/>
    <property type="match status" value="1"/>
</dbReference>
<keyword evidence="2" id="KW-0936">Ethylene signaling pathway</keyword>
<dbReference type="PANTHER" id="PTHR31194:SF117">
    <property type="entry name" value="ETHYLENE-RESPONSIVE TRANSCRIPTION FACTOR CRF3-RELATED"/>
    <property type="match status" value="1"/>
</dbReference>
<dbReference type="Gene3D" id="3.30.730.10">
    <property type="entry name" value="AP2/ERF domain"/>
    <property type="match status" value="1"/>
</dbReference>
<name>A0ABM0ULF5_CAMSA</name>
<accession>A0ABM0ULF5</accession>
<keyword evidence="3" id="KW-0805">Transcription regulation</keyword>
<evidence type="ECO:0000313" key="11">
    <source>
        <dbReference type="Proteomes" id="UP000694864"/>
    </source>
</evidence>
<evidence type="ECO:0000256" key="3">
    <source>
        <dbReference type="ARBA" id="ARBA00023015"/>
    </source>
</evidence>
<dbReference type="InterPro" id="IPR050913">
    <property type="entry name" value="AP2/ERF_ERF"/>
</dbReference>
<feature type="region of interest" description="Disordered" evidence="9">
    <location>
        <begin position="16"/>
        <end position="47"/>
    </location>
</feature>
<evidence type="ECO:0000256" key="4">
    <source>
        <dbReference type="ARBA" id="ARBA00023125"/>
    </source>
</evidence>
<feature type="region of interest" description="Disordered" evidence="9">
    <location>
        <begin position="91"/>
        <end position="125"/>
    </location>
</feature>
<dbReference type="PROSITE" id="PS51032">
    <property type="entry name" value="AP2_ERF"/>
    <property type="match status" value="1"/>
</dbReference>
<dbReference type="Pfam" id="PF00847">
    <property type="entry name" value="AP2"/>
    <property type="match status" value="1"/>
</dbReference>
<keyword evidence="4" id="KW-0238">DNA-binding</keyword>
<evidence type="ECO:0000256" key="8">
    <source>
        <dbReference type="ARBA" id="ARBA00024343"/>
    </source>
</evidence>
<dbReference type="PRINTS" id="PR00367">
    <property type="entry name" value="ETHRSPELEMNT"/>
</dbReference>
<evidence type="ECO:0000256" key="1">
    <source>
        <dbReference type="ARBA" id="ARBA00004123"/>
    </source>
</evidence>
<dbReference type="InterPro" id="IPR001471">
    <property type="entry name" value="AP2/ERF_dom"/>
</dbReference>
<organism evidence="11 12">
    <name type="scientific">Camelina sativa</name>
    <name type="common">False flax</name>
    <name type="synonym">Myagrum sativum</name>
    <dbReference type="NCBI Taxonomy" id="90675"/>
    <lineage>
        <taxon>Eukaryota</taxon>
        <taxon>Viridiplantae</taxon>
        <taxon>Streptophyta</taxon>
        <taxon>Embryophyta</taxon>
        <taxon>Tracheophyta</taxon>
        <taxon>Spermatophyta</taxon>
        <taxon>Magnoliopsida</taxon>
        <taxon>eudicotyledons</taxon>
        <taxon>Gunneridae</taxon>
        <taxon>Pentapetalae</taxon>
        <taxon>rosids</taxon>
        <taxon>malvids</taxon>
        <taxon>Brassicales</taxon>
        <taxon>Brassicaceae</taxon>
        <taxon>Camelineae</taxon>
        <taxon>Camelina</taxon>
    </lineage>
</organism>
<reference evidence="11" key="1">
    <citation type="journal article" date="2014" name="Nat. Commun.">
        <title>The emerging biofuel crop Camelina sativa retains a highly undifferentiated hexaploid genome structure.</title>
        <authorList>
            <person name="Kagale S."/>
            <person name="Koh C."/>
            <person name="Nixon J."/>
            <person name="Bollina V."/>
            <person name="Clarke W.E."/>
            <person name="Tuteja R."/>
            <person name="Spillane C."/>
            <person name="Robinson S.J."/>
            <person name="Links M.G."/>
            <person name="Clarke C."/>
            <person name="Higgins E.E."/>
            <person name="Huebert T."/>
            <person name="Sharpe A.G."/>
            <person name="Parkin I.A."/>
        </authorList>
    </citation>
    <scope>NUCLEOTIDE SEQUENCE [LARGE SCALE GENOMIC DNA]</scope>
    <source>
        <strain evidence="11">cv. DH55</strain>
    </source>
</reference>
<reference evidence="12" key="2">
    <citation type="submission" date="2025-08" db="UniProtKB">
        <authorList>
            <consortium name="RefSeq"/>
        </authorList>
    </citation>
    <scope>IDENTIFICATION</scope>
    <source>
        <tissue evidence="12">Leaf</tissue>
    </source>
</reference>
<dbReference type="Proteomes" id="UP000694864">
    <property type="component" value="Chromosome 11"/>
</dbReference>
<proteinExistence type="inferred from homology"/>